<sequence length="314" mass="36036">MEHSTMDRSWMYATTVKRHFPEYRNGVIKFMNAAEEDRKRRNNDYMRCPCADCKNENMFDSEEVVHDHLIQRGFMKDYTCWVKHGEQESGSGAATDRSGAHNQEDEDEHDMFIPSPLGDPAQNERDFMKFSRLVSDSETLLYAGCKAKHTKLSATLNLMKLKASSGWTDKSFIDLLGILKTMLLVENTLPKTTYEVKQILCPLGLEVRRINACPNDCILYHKQYADLDACPICKASRYKRRESADEAKKSKSGGPAKVVRYLTIIDHFKRISANPNEAKLVRWHATERRNDGPRQPGKDIDVFPEPVINDLEIL</sequence>
<feature type="domain" description="Transposase-associated" evidence="2">
    <location>
        <begin position="8"/>
        <end position="86"/>
    </location>
</feature>
<dbReference type="AlphaFoldDB" id="Q7XVH7"/>
<dbReference type="Pfam" id="PF13963">
    <property type="entry name" value="Transpos_assoc"/>
    <property type="match status" value="1"/>
</dbReference>
<proteinExistence type="predicted"/>
<dbReference type="PANTHER" id="PTHR10775:SF182">
    <property type="entry name" value="TRANSPOSON, EN_SPM-LIKE, TRANSPOSASE-ASSOCIATED DOMAIN PROTEIN-RELATED"/>
    <property type="match status" value="1"/>
</dbReference>
<accession>Q7XVH7</accession>
<evidence type="ECO:0000259" key="2">
    <source>
        <dbReference type="Pfam" id="PF13963"/>
    </source>
</evidence>
<evidence type="ECO:0000313" key="4">
    <source>
        <dbReference type="Proteomes" id="UP000000763"/>
    </source>
</evidence>
<feature type="region of interest" description="Disordered" evidence="1">
    <location>
        <begin position="88"/>
        <end position="118"/>
    </location>
</feature>
<gene>
    <name evidence="3" type="primary">OSJNBa0016N04.11</name>
</gene>
<reference evidence="4" key="2">
    <citation type="journal article" date="2008" name="Nucleic Acids Res.">
        <title>The rice annotation project database (RAP-DB): 2008 update.</title>
        <authorList>
            <consortium name="The rice annotation project (RAP)"/>
        </authorList>
    </citation>
    <scope>GENOME REANNOTATION</scope>
    <source>
        <strain evidence="4">cv. Nipponbare</strain>
    </source>
</reference>
<dbReference type="EMBL" id="AL731587">
    <property type="protein sequence ID" value="CAD40633.2"/>
    <property type="molecule type" value="Genomic_DNA"/>
</dbReference>
<dbReference type="Proteomes" id="UP000000763">
    <property type="component" value="Chromosome 4"/>
</dbReference>
<reference evidence="4" key="1">
    <citation type="journal article" date="2005" name="Nature">
        <title>The map-based sequence of the rice genome.</title>
        <authorList>
            <consortium name="International rice genome sequencing project (IRGSP)"/>
            <person name="Matsumoto T."/>
            <person name="Wu J."/>
            <person name="Kanamori H."/>
            <person name="Katayose Y."/>
            <person name="Fujisawa M."/>
            <person name="Namiki N."/>
            <person name="Mizuno H."/>
            <person name="Yamamoto K."/>
            <person name="Antonio B.A."/>
            <person name="Baba T."/>
            <person name="Sakata K."/>
            <person name="Nagamura Y."/>
            <person name="Aoki H."/>
            <person name="Arikawa K."/>
            <person name="Arita K."/>
            <person name="Bito T."/>
            <person name="Chiden Y."/>
            <person name="Fujitsuka N."/>
            <person name="Fukunaka R."/>
            <person name="Hamada M."/>
            <person name="Harada C."/>
            <person name="Hayashi A."/>
            <person name="Hijishita S."/>
            <person name="Honda M."/>
            <person name="Hosokawa S."/>
            <person name="Ichikawa Y."/>
            <person name="Idonuma A."/>
            <person name="Iijima M."/>
            <person name="Ikeda M."/>
            <person name="Ikeno M."/>
            <person name="Ito K."/>
            <person name="Ito S."/>
            <person name="Ito T."/>
            <person name="Ito Y."/>
            <person name="Ito Y."/>
            <person name="Iwabuchi A."/>
            <person name="Kamiya K."/>
            <person name="Karasawa W."/>
            <person name="Kurita K."/>
            <person name="Katagiri S."/>
            <person name="Kikuta A."/>
            <person name="Kobayashi H."/>
            <person name="Kobayashi N."/>
            <person name="Machita K."/>
            <person name="Maehara T."/>
            <person name="Masukawa M."/>
            <person name="Mizubayashi T."/>
            <person name="Mukai Y."/>
            <person name="Nagasaki H."/>
            <person name="Nagata Y."/>
            <person name="Naito S."/>
            <person name="Nakashima M."/>
            <person name="Nakama Y."/>
            <person name="Nakamichi Y."/>
            <person name="Nakamura M."/>
            <person name="Meguro A."/>
            <person name="Negishi M."/>
            <person name="Ohta I."/>
            <person name="Ohta T."/>
            <person name="Okamoto M."/>
            <person name="Ono N."/>
            <person name="Saji S."/>
            <person name="Sakaguchi M."/>
            <person name="Sakai K."/>
            <person name="Shibata M."/>
            <person name="Shimokawa T."/>
            <person name="Song J."/>
            <person name="Takazaki Y."/>
            <person name="Terasawa K."/>
            <person name="Tsugane M."/>
            <person name="Tsuji K."/>
            <person name="Ueda S."/>
            <person name="Waki K."/>
            <person name="Yamagata H."/>
            <person name="Yamamoto M."/>
            <person name="Yamamoto S."/>
            <person name="Yamane H."/>
            <person name="Yoshiki S."/>
            <person name="Yoshihara R."/>
            <person name="Yukawa K."/>
            <person name="Zhong H."/>
            <person name="Yano M."/>
            <person name="Yuan Q."/>
            <person name="Ouyang S."/>
            <person name="Liu J."/>
            <person name="Jones K.M."/>
            <person name="Gansberger K."/>
            <person name="Moffat K."/>
            <person name="Hill J."/>
            <person name="Bera J."/>
            <person name="Fadrosh D."/>
            <person name="Jin S."/>
            <person name="Johri S."/>
            <person name="Kim M."/>
            <person name="Overton L."/>
            <person name="Reardon M."/>
            <person name="Tsitrin T."/>
            <person name="Vuong H."/>
            <person name="Weaver B."/>
            <person name="Ciecko A."/>
            <person name="Tallon L."/>
            <person name="Jackson J."/>
            <person name="Pai G."/>
            <person name="Aken S.V."/>
            <person name="Utterback T."/>
            <person name="Reidmuller S."/>
            <person name="Feldblyum T."/>
            <person name="Hsiao J."/>
            <person name="Zismann V."/>
            <person name="Iobst S."/>
            <person name="de Vazeille A.R."/>
            <person name="Buell C.R."/>
            <person name="Ying K."/>
            <person name="Li Y."/>
            <person name="Lu T."/>
            <person name="Huang Y."/>
            <person name="Zhao Q."/>
            <person name="Feng Q."/>
            <person name="Zhang L."/>
            <person name="Zhu J."/>
            <person name="Weng Q."/>
            <person name="Mu J."/>
            <person name="Lu Y."/>
            <person name="Fan D."/>
            <person name="Liu Y."/>
            <person name="Guan J."/>
            <person name="Zhang Y."/>
            <person name="Yu S."/>
            <person name="Liu X."/>
            <person name="Zhang Y."/>
            <person name="Hong G."/>
            <person name="Han B."/>
            <person name="Choisne N."/>
            <person name="Demange N."/>
            <person name="Orjeda G."/>
            <person name="Samain S."/>
            <person name="Cattolico L."/>
            <person name="Pelletier E."/>
            <person name="Couloux A."/>
            <person name="Segurens B."/>
            <person name="Wincker P."/>
            <person name="D'Hont A."/>
            <person name="Scarpelli C."/>
            <person name="Weissenbach J."/>
            <person name="Salanoubat M."/>
            <person name="Quetier F."/>
            <person name="Yu Y."/>
            <person name="Kim H.R."/>
            <person name="Rambo T."/>
            <person name="Currie J."/>
            <person name="Collura K."/>
            <person name="Luo M."/>
            <person name="Yang T."/>
            <person name="Ammiraju J.S.S."/>
            <person name="Engler F."/>
            <person name="Soderlund C."/>
            <person name="Wing R.A."/>
            <person name="Palmer L.E."/>
            <person name="de la Bastide M."/>
            <person name="Spiegel L."/>
            <person name="Nascimento L."/>
            <person name="Zutavern T."/>
            <person name="O'Shaughnessy A."/>
            <person name="Dike S."/>
            <person name="Dedhia N."/>
            <person name="Preston R."/>
            <person name="Balija V."/>
            <person name="McCombie W.R."/>
            <person name="Chow T."/>
            <person name="Chen H."/>
            <person name="Chung M."/>
            <person name="Chen C."/>
            <person name="Shaw J."/>
            <person name="Wu H."/>
            <person name="Hsiao K."/>
            <person name="Chao Y."/>
            <person name="Chu M."/>
            <person name="Cheng C."/>
            <person name="Hour A."/>
            <person name="Lee P."/>
            <person name="Lin S."/>
            <person name="Lin Y."/>
            <person name="Liou J."/>
            <person name="Liu S."/>
            <person name="Hsing Y."/>
            <person name="Raghuvanshi S."/>
            <person name="Mohanty A."/>
            <person name="Bharti A.K."/>
            <person name="Gaur A."/>
            <person name="Gupta V."/>
            <person name="Kumar D."/>
            <person name="Ravi V."/>
            <person name="Vij S."/>
            <person name="Kapur A."/>
            <person name="Khurana P."/>
            <person name="Khurana P."/>
            <person name="Khurana J.P."/>
            <person name="Tyagi A.K."/>
            <person name="Gaikwad K."/>
            <person name="Singh A."/>
            <person name="Dalal V."/>
            <person name="Srivastava S."/>
            <person name="Dixit A."/>
            <person name="Pal A.K."/>
            <person name="Ghazi I.A."/>
            <person name="Yadav M."/>
            <person name="Pandit A."/>
            <person name="Bhargava A."/>
            <person name="Sureshbabu K."/>
            <person name="Batra K."/>
            <person name="Sharma T.R."/>
            <person name="Mohapatra T."/>
            <person name="Singh N.K."/>
            <person name="Messing J."/>
            <person name="Nelson A.B."/>
            <person name="Fuks G."/>
            <person name="Kavchok S."/>
            <person name="Keizer G."/>
            <person name="Linton E."/>
            <person name="Llaca V."/>
            <person name="Song R."/>
            <person name="Tanyolac B."/>
            <person name="Young S."/>
            <person name="Ho-Il K."/>
            <person name="Hahn J.H."/>
            <person name="Sangsakoo G."/>
            <person name="Vanavichit A."/>
            <person name="de Mattos Luiz.A.T."/>
            <person name="Zimmer P.D."/>
            <person name="Malone G."/>
            <person name="Dellagostin O."/>
            <person name="de Oliveira A.C."/>
            <person name="Bevan M."/>
            <person name="Bancroft I."/>
            <person name="Minx P."/>
            <person name="Cordum H."/>
            <person name="Wilson R."/>
            <person name="Cheng Z."/>
            <person name="Jin W."/>
            <person name="Jiang J."/>
            <person name="Leong S.A."/>
            <person name="Iwama H."/>
            <person name="Gojobori T."/>
            <person name="Itoh T."/>
            <person name="Niimura Y."/>
            <person name="Fujii Y."/>
            <person name="Habara T."/>
            <person name="Sakai H."/>
            <person name="Sato Y."/>
            <person name="Wilson G."/>
            <person name="Kumar K."/>
            <person name="McCouch S."/>
            <person name="Juretic N."/>
            <person name="Hoen D."/>
            <person name="Wright S."/>
            <person name="Bruskiewich R."/>
            <person name="Bureau T."/>
            <person name="Miyao A."/>
            <person name="Hirochika H."/>
            <person name="Nishikawa T."/>
            <person name="Kadowaki K."/>
            <person name="Sugiura M."/>
            <person name="Burr B."/>
            <person name="Sasaki T."/>
        </authorList>
    </citation>
    <scope>NUCLEOTIDE SEQUENCE [LARGE SCALE GENOMIC DNA]</scope>
    <source>
        <strain evidence="4">cv. Nipponbare</strain>
    </source>
</reference>
<organism evidence="3 4">
    <name type="scientific">Oryza sativa subsp. japonica</name>
    <name type="common">Rice</name>
    <dbReference type="NCBI Taxonomy" id="39947"/>
    <lineage>
        <taxon>Eukaryota</taxon>
        <taxon>Viridiplantae</taxon>
        <taxon>Streptophyta</taxon>
        <taxon>Embryophyta</taxon>
        <taxon>Tracheophyta</taxon>
        <taxon>Spermatophyta</taxon>
        <taxon>Magnoliopsida</taxon>
        <taxon>Liliopsida</taxon>
        <taxon>Poales</taxon>
        <taxon>Poaceae</taxon>
        <taxon>BOP clade</taxon>
        <taxon>Oryzoideae</taxon>
        <taxon>Oryzeae</taxon>
        <taxon>Oryzinae</taxon>
        <taxon>Oryza</taxon>
        <taxon>Oryza sativa</taxon>
    </lineage>
</organism>
<dbReference type="PANTHER" id="PTHR10775">
    <property type="entry name" value="OS08G0208400 PROTEIN"/>
    <property type="match status" value="1"/>
</dbReference>
<protein>
    <submittedName>
        <fullName evidence="3">OSJNBa0016N04.11 protein</fullName>
    </submittedName>
</protein>
<dbReference type="InterPro" id="IPR029480">
    <property type="entry name" value="Transpos_assoc"/>
</dbReference>
<evidence type="ECO:0000256" key="1">
    <source>
        <dbReference type="SAM" id="MobiDB-lite"/>
    </source>
</evidence>
<evidence type="ECO:0000313" key="3">
    <source>
        <dbReference type="EMBL" id="CAD40633.2"/>
    </source>
</evidence>
<name>Q7XVH7_ORYSJ</name>